<proteinExistence type="predicted"/>
<feature type="signal peptide" evidence="1">
    <location>
        <begin position="1"/>
        <end position="20"/>
    </location>
</feature>
<dbReference type="PROSITE" id="PS51257">
    <property type="entry name" value="PROKAR_LIPOPROTEIN"/>
    <property type="match status" value="1"/>
</dbReference>
<protein>
    <recommendedName>
        <fullName evidence="4">Head domain of trimeric autotransporter adhesin</fullName>
    </recommendedName>
</protein>
<keyword evidence="1" id="KW-0732">Signal</keyword>
<dbReference type="InterPro" id="IPR011049">
    <property type="entry name" value="Serralysin-like_metalloprot_C"/>
</dbReference>
<keyword evidence="3" id="KW-1185">Reference proteome</keyword>
<evidence type="ECO:0008006" key="4">
    <source>
        <dbReference type="Google" id="ProtNLM"/>
    </source>
</evidence>
<dbReference type="EMBL" id="JACOME010000003">
    <property type="protein sequence ID" value="MBC3847271.1"/>
    <property type="molecule type" value="Genomic_DNA"/>
</dbReference>
<reference evidence="2 3" key="1">
    <citation type="submission" date="2020-08" db="EMBL/GenBank/DDBJ databases">
        <title>Winogradskyella ouciana sp. nov., isolated from the hadal seawater of the Mariana Trench.</title>
        <authorList>
            <person name="He X."/>
        </authorList>
    </citation>
    <scope>NUCLEOTIDE SEQUENCE [LARGE SCALE GENOMIC DNA]</scope>
    <source>
        <strain evidence="2 3">KCTC 22026</strain>
    </source>
</reference>
<evidence type="ECO:0000313" key="3">
    <source>
        <dbReference type="Proteomes" id="UP000607435"/>
    </source>
</evidence>
<dbReference type="Gene3D" id="2.150.10.10">
    <property type="entry name" value="Serralysin-like metalloprotease, C-terminal"/>
    <property type="match status" value="1"/>
</dbReference>
<comment type="caution">
    <text evidence="2">The sequence shown here is derived from an EMBL/GenBank/DDBJ whole genome shotgun (WGS) entry which is preliminary data.</text>
</comment>
<name>A0ABR6Y3F1_9FLAO</name>
<dbReference type="RefSeq" id="WP_186846384.1">
    <property type="nucleotide sequence ID" value="NZ_JACOME010000003.1"/>
</dbReference>
<accession>A0ABR6Y3F1</accession>
<evidence type="ECO:0000313" key="2">
    <source>
        <dbReference type="EMBL" id="MBC3847271.1"/>
    </source>
</evidence>
<gene>
    <name evidence="2" type="ORF">H6H04_12815</name>
</gene>
<dbReference type="Proteomes" id="UP000607435">
    <property type="component" value="Unassembled WGS sequence"/>
</dbReference>
<evidence type="ECO:0000256" key="1">
    <source>
        <dbReference type="SAM" id="SignalP"/>
    </source>
</evidence>
<feature type="chain" id="PRO_5047365945" description="Head domain of trimeric autotransporter adhesin" evidence="1">
    <location>
        <begin position="21"/>
        <end position="479"/>
    </location>
</feature>
<organism evidence="2 3">
    <name type="scientific">Winogradskyella echinorum</name>
    <dbReference type="NCBI Taxonomy" id="538189"/>
    <lineage>
        <taxon>Bacteria</taxon>
        <taxon>Pseudomonadati</taxon>
        <taxon>Bacteroidota</taxon>
        <taxon>Flavobacteriia</taxon>
        <taxon>Flavobacteriales</taxon>
        <taxon>Flavobacteriaceae</taxon>
        <taxon>Winogradskyella</taxon>
    </lineage>
</organism>
<sequence length="479" mass="49839">MKNTLITILIAILMSISCFAQQGINYKAVIKDNQGNVLANELIDEVQFTITTGISAVYQETHAPTTDDNGIIIVNIGEGTPTAGSFDAIDWANGAHFLNVQINTGNGLTDMGTSQFMAVPYALSAANAPKNIDDLSDGKSDTGGSSLFMGIDAGLNDDGTDNKNTSIGFNTLNLNTTGINNTAVGYEALKNNTSGGNTAIGFEALRVNSTGFGNTAIGSESLNFNISGEKNTAIGRDALQRNTSGIENTAIGEDAMNDNTTGDYNTAIGQESMDKNSSGNRNIAIGRQALRSNTIGAGNIAIGINAGTGNVTGSGNIFIGSSTGSGTSTSSKLFLGPKFNNIPYLYGDFDTRLLRLNGTFEVNDDINVAGTLDVSEEINREATGDANMVPIAYGTISSTGSILSGTGNFTVDVTNAPTVYINVAGSSLSHTNSSASVVPLSGQFRTASITHSNGDLRVYIFNSSGTQVANTFQFVIYKL</sequence>